<dbReference type="AlphaFoldDB" id="A0A1F5FZ43"/>
<evidence type="ECO:0000313" key="4">
    <source>
        <dbReference type="EMBL" id="OGD84888.1"/>
    </source>
</evidence>
<dbReference type="Proteomes" id="UP000177921">
    <property type="component" value="Unassembled WGS sequence"/>
</dbReference>
<dbReference type="PANTHER" id="PTHR21342:SF0">
    <property type="entry name" value="BIFUNCTIONAL NMN ADENYLYLTRANSFERASE_NUDIX HYDROLASE"/>
    <property type="match status" value="1"/>
</dbReference>
<reference evidence="4 5" key="1">
    <citation type="journal article" date="2016" name="Nat. Commun.">
        <title>Thousands of microbial genomes shed light on interconnected biogeochemical processes in an aquifer system.</title>
        <authorList>
            <person name="Anantharaman K."/>
            <person name="Brown C.T."/>
            <person name="Hug L.A."/>
            <person name="Sharon I."/>
            <person name="Castelle C.J."/>
            <person name="Probst A.J."/>
            <person name="Thomas B.C."/>
            <person name="Singh A."/>
            <person name="Wilkins M.J."/>
            <person name="Karaoz U."/>
            <person name="Brodie E.L."/>
            <person name="Williams K.H."/>
            <person name="Hubbard S.S."/>
            <person name="Banfield J.F."/>
        </authorList>
    </citation>
    <scope>NUCLEOTIDE SEQUENCE [LARGE SCALE GENOMIC DNA]</scope>
</reference>
<dbReference type="NCBIfam" id="TIGR00125">
    <property type="entry name" value="cyt_tran_rel"/>
    <property type="match status" value="1"/>
</dbReference>
<comment type="caution">
    <text evidence="4">The sequence shown here is derived from an EMBL/GenBank/DDBJ whole genome shotgun (WGS) entry which is preliminary data.</text>
</comment>
<dbReference type="EMBL" id="MFAR01000023">
    <property type="protein sequence ID" value="OGD84888.1"/>
    <property type="molecule type" value="Genomic_DNA"/>
</dbReference>
<dbReference type="PANTHER" id="PTHR21342">
    <property type="entry name" value="PHOSPHOPANTETHEINE ADENYLYLTRANSFERASE"/>
    <property type="match status" value="1"/>
</dbReference>
<dbReference type="SUPFAM" id="SSF52374">
    <property type="entry name" value="Nucleotidylyl transferase"/>
    <property type="match status" value="1"/>
</dbReference>
<dbReference type="Gene3D" id="3.40.50.620">
    <property type="entry name" value="HUPs"/>
    <property type="match status" value="1"/>
</dbReference>
<sequence length="168" mass="19526">MKQYQEVLFIGRFQPLHLGHLDCMEHALSTSERVTVVIGSINLVDELANPWTYAQRRQMWERVIVERGWGERVRIVGVNDYMDDDEKWAKEILVQAPEAEAVYGHNQWTNDTLAKYGGLVVEEPGLLRREELEGTLIRAIMREGKDGWEERVPTELHELLRGWSLNQA</sequence>
<evidence type="ECO:0000256" key="1">
    <source>
        <dbReference type="ARBA" id="ARBA00022679"/>
    </source>
</evidence>
<feature type="domain" description="Cytidyltransferase-like" evidence="3">
    <location>
        <begin position="8"/>
        <end position="67"/>
    </location>
</feature>
<dbReference type="Pfam" id="PF01467">
    <property type="entry name" value="CTP_transf_like"/>
    <property type="match status" value="1"/>
</dbReference>
<proteinExistence type="predicted"/>
<gene>
    <name evidence="4" type="ORF">A2618_02715</name>
</gene>
<accession>A0A1F5FZ43</accession>
<organism evidence="4 5">
    <name type="scientific">Candidatus Collierbacteria bacterium RIFOXYD1_FULL_46_26</name>
    <dbReference type="NCBI Taxonomy" id="1817732"/>
    <lineage>
        <taxon>Bacteria</taxon>
        <taxon>Candidatus Collieribacteriota</taxon>
    </lineage>
</organism>
<name>A0A1F5FZ43_9BACT</name>
<evidence type="ECO:0000256" key="2">
    <source>
        <dbReference type="ARBA" id="ARBA00022695"/>
    </source>
</evidence>
<evidence type="ECO:0000313" key="5">
    <source>
        <dbReference type="Proteomes" id="UP000177921"/>
    </source>
</evidence>
<dbReference type="GO" id="GO:0016779">
    <property type="term" value="F:nucleotidyltransferase activity"/>
    <property type="evidence" value="ECO:0007669"/>
    <property type="project" value="UniProtKB-KW"/>
</dbReference>
<protein>
    <recommendedName>
        <fullName evidence="3">Cytidyltransferase-like domain-containing protein</fullName>
    </recommendedName>
</protein>
<dbReference type="InterPro" id="IPR004821">
    <property type="entry name" value="Cyt_trans-like"/>
</dbReference>
<keyword evidence="2" id="KW-0548">Nucleotidyltransferase</keyword>
<evidence type="ECO:0000259" key="3">
    <source>
        <dbReference type="Pfam" id="PF01467"/>
    </source>
</evidence>
<dbReference type="InterPro" id="IPR014729">
    <property type="entry name" value="Rossmann-like_a/b/a_fold"/>
</dbReference>
<keyword evidence="1" id="KW-0808">Transferase</keyword>